<feature type="compositionally biased region" description="Pro residues" evidence="2">
    <location>
        <begin position="37"/>
        <end position="46"/>
    </location>
</feature>
<dbReference type="SMART" id="SM00331">
    <property type="entry name" value="PP2C_SIG"/>
    <property type="match status" value="1"/>
</dbReference>
<feature type="region of interest" description="Disordered" evidence="2">
    <location>
        <begin position="1"/>
        <end position="51"/>
    </location>
</feature>
<feature type="domain" description="PPM-type phosphatase" evidence="3">
    <location>
        <begin position="183"/>
        <end position="405"/>
    </location>
</feature>
<evidence type="ECO:0000313" key="5">
    <source>
        <dbReference type="Proteomes" id="UP001519291"/>
    </source>
</evidence>
<dbReference type="Pfam" id="PF07228">
    <property type="entry name" value="SpoIIE"/>
    <property type="match status" value="1"/>
</dbReference>
<keyword evidence="5" id="KW-1185">Reference proteome</keyword>
<dbReference type="PANTHER" id="PTHR43156">
    <property type="entry name" value="STAGE II SPORULATION PROTEIN E-RELATED"/>
    <property type="match status" value="1"/>
</dbReference>
<gene>
    <name evidence="4" type="ORF">JO379_003198</name>
</gene>
<reference evidence="4 5" key="1">
    <citation type="submission" date="2021-03" db="EMBL/GenBank/DDBJ databases">
        <title>Sequencing the genomes of 1000 actinobacteria strains.</title>
        <authorList>
            <person name="Klenk H.-P."/>
        </authorList>
    </citation>
    <scope>NUCLEOTIDE SEQUENCE [LARGE SCALE GENOMIC DNA]</scope>
    <source>
        <strain evidence="4 5">DSM 41480</strain>
    </source>
</reference>
<dbReference type="InterPro" id="IPR001932">
    <property type="entry name" value="PPM-type_phosphatase-like_dom"/>
</dbReference>
<dbReference type="Proteomes" id="UP001519291">
    <property type="component" value="Unassembled WGS sequence"/>
</dbReference>
<accession>A0ABS4Y4R4</accession>
<evidence type="ECO:0000256" key="1">
    <source>
        <dbReference type="ARBA" id="ARBA00022801"/>
    </source>
</evidence>
<evidence type="ECO:0000313" key="4">
    <source>
        <dbReference type="EMBL" id="MBP2403729.1"/>
    </source>
</evidence>
<feature type="region of interest" description="Disordered" evidence="2">
    <location>
        <begin position="424"/>
        <end position="453"/>
    </location>
</feature>
<comment type="caution">
    <text evidence="4">The sequence shown here is derived from an EMBL/GenBank/DDBJ whole genome shotgun (WGS) entry which is preliminary data.</text>
</comment>
<sequence length="453" mass="47738">MGKRGEPGSASTRDPAREPVRGRADDPARDPARDPASNPPWNPPPRNGGESHWTAIRRAAKWLPALLIVGGAAFDYFTPPRFTYAPFFCSAPLVAAALLSLRATATTAVAAVGAAITLAVYHRVQDTAESTTEVVTVTAVSLLALGLNRIVRHGDQQLASARGIAEAAQRAVLPTPPARIAGMRVAARYVAAQADARIGGDLYAVQDTPHGVRVIVGDVRGKGLGAVEAVAVVIGAFREAAEQERTLEALAARLEHALRREGRRRANLDQSEGFTTAVLAEVPPGANTLRLVNRGHPPPLLLHIDGRVDETYPEVPALPLGMGDLGGWPDRAEEREFPAGSTLLLFTDGVTEARDADGVFYVPQERLRGRQFRSPDALLDLLAADVARHSGGHTADDMALLAIRRGDGFHHPVAAARGTLTATVTSTRTHTSPHGSAAVSPPASPAASPDDGK</sequence>
<name>A0ABS4Y4R4_9ACTN</name>
<dbReference type="RefSeq" id="WP_372449087.1">
    <property type="nucleotide sequence ID" value="NZ_JAGIOH010000001.1"/>
</dbReference>
<dbReference type="SUPFAM" id="SSF81606">
    <property type="entry name" value="PP2C-like"/>
    <property type="match status" value="1"/>
</dbReference>
<feature type="compositionally biased region" description="Basic and acidic residues" evidence="2">
    <location>
        <begin position="14"/>
        <end position="33"/>
    </location>
</feature>
<evidence type="ECO:0000256" key="2">
    <source>
        <dbReference type="SAM" id="MobiDB-lite"/>
    </source>
</evidence>
<dbReference type="InterPro" id="IPR036457">
    <property type="entry name" value="PPM-type-like_dom_sf"/>
</dbReference>
<dbReference type="InterPro" id="IPR052016">
    <property type="entry name" value="Bact_Sigma-Reg"/>
</dbReference>
<keyword evidence="1" id="KW-0378">Hydrolase</keyword>
<protein>
    <submittedName>
        <fullName evidence="4">Serine phosphatase RsbU (Regulator of sigma subunit)</fullName>
    </submittedName>
</protein>
<proteinExistence type="predicted"/>
<dbReference type="EMBL" id="JAGIOH010000001">
    <property type="protein sequence ID" value="MBP2403729.1"/>
    <property type="molecule type" value="Genomic_DNA"/>
</dbReference>
<organism evidence="4 5">
    <name type="scientific">Streptomyces syringium</name>
    <dbReference type="NCBI Taxonomy" id="76729"/>
    <lineage>
        <taxon>Bacteria</taxon>
        <taxon>Bacillati</taxon>
        <taxon>Actinomycetota</taxon>
        <taxon>Actinomycetes</taxon>
        <taxon>Kitasatosporales</taxon>
        <taxon>Streptomycetaceae</taxon>
        <taxon>Streptomyces</taxon>
    </lineage>
</organism>
<dbReference type="GeneID" id="91570067"/>
<dbReference type="Gene3D" id="3.60.40.10">
    <property type="entry name" value="PPM-type phosphatase domain"/>
    <property type="match status" value="1"/>
</dbReference>
<evidence type="ECO:0000259" key="3">
    <source>
        <dbReference type="SMART" id="SM00331"/>
    </source>
</evidence>
<dbReference type="PANTHER" id="PTHR43156:SF2">
    <property type="entry name" value="STAGE II SPORULATION PROTEIN E"/>
    <property type="match status" value="1"/>
</dbReference>